<dbReference type="PANTHER" id="PTHR43685:SF2">
    <property type="entry name" value="GLYCOSYLTRANSFERASE 2-LIKE DOMAIN-CONTAINING PROTEIN"/>
    <property type="match status" value="1"/>
</dbReference>
<dbReference type="Gene3D" id="3.90.550.10">
    <property type="entry name" value="Spore Coat Polysaccharide Biosynthesis Protein SpsA, Chain A"/>
    <property type="match status" value="1"/>
</dbReference>
<keyword evidence="2" id="KW-0808">Transferase</keyword>
<accession>A0A7X6QYY8</accession>
<dbReference type="EMBL" id="JAAXOX010000003">
    <property type="protein sequence ID" value="NKY22526.1"/>
    <property type="molecule type" value="Genomic_DNA"/>
</dbReference>
<reference evidence="2 3" key="1">
    <citation type="submission" date="2020-04" db="EMBL/GenBank/DDBJ databases">
        <title>MicrobeNet Type strains.</title>
        <authorList>
            <person name="Nicholson A.C."/>
        </authorList>
    </citation>
    <scope>NUCLEOTIDE SEQUENCE [LARGE SCALE GENOMIC DNA]</scope>
    <source>
        <strain evidence="2 3">ATCC BAA-788</strain>
    </source>
</reference>
<dbReference type="AlphaFoldDB" id="A0A7X6QYY8"/>
<comment type="caution">
    <text evidence="2">The sequence shown here is derived from an EMBL/GenBank/DDBJ whole genome shotgun (WGS) entry which is preliminary data.</text>
</comment>
<protein>
    <submittedName>
        <fullName evidence="2">Glycosyltransferase</fullName>
    </submittedName>
</protein>
<evidence type="ECO:0000259" key="1">
    <source>
        <dbReference type="Pfam" id="PF00535"/>
    </source>
</evidence>
<dbReference type="Pfam" id="PF00535">
    <property type="entry name" value="Glycos_transf_2"/>
    <property type="match status" value="1"/>
</dbReference>
<feature type="domain" description="Glycosyltransferase 2-like" evidence="1">
    <location>
        <begin position="6"/>
        <end position="172"/>
    </location>
</feature>
<dbReference type="PANTHER" id="PTHR43685">
    <property type="entry name" value="GLYCOSYLTRANSFERASE"/>
    <property type="match status" value="1"/>
</dbReference>
<dbReference type="GO" id="GO:0016740">
    <property type="term" value="F:transferase activity"/>
    <property type="evidence" value="ECO:0007669"/>
    <property type="project" value="UniProtKB-KW"/>
</dbReference>
<dbReference type="SUPFAM" id="SSF53448">
    <property type="entry name" value="Nucleotide-diphospho-sugar transferases"/>
    <property type="match status" value="1"/>
</dbReference>
<proteinExistence type="predicted"/>
<dbReference type="InterPro" id="IPR050834">
    <property type="entry name" value="Glycosyltransf_2"/>
</dbReference>
<dbReference type="Proteomes" id="UP000581206">
    <property type="component" value="Unassembled WGS sequence"/>
</dbReference>
<gene>
    <name evidence="2" type="ORF">HGA03_07570</name>
</gene>
<sequence>MSPRISVCLATYKGAPWVAEQLRSILDQLGPQDEVVVVDDASPDDTVDRVRALADPRIRLIAREHNLGYVRTFEQALTEARGDLLLLADQDDVWVPGRVDAMTAALAGADVVASNLATLDGPDRIRGPYGQADWHLRPGSSGHRLRNVLGVLAGNMPYYGCAMGLRRSALDTVLPFPALLTESHDLWIALYGNLDGRMRHLGMRTVRRRFHDDNASPDRPRGPLMVLRSRWMLVRACVELLLRRGRPGLRRR</sequence>
<evidence type="ECO:0000313" key="3">
    <source>
        <dbReference type="Proteomes" id="UP000581206"/>
    </source>
</evidence>
<dbReference type="RefSeq" id="WP_168629652.1">
    <property type="nucleotide sequence ID" value="NZ_BONL01000004.1"/>
</dbReference>
<dbReference type="InterPro" id="IPR001173">
    <property type="entry name" value="Glyco_trans_2-like"/>
</dbReference>
<organism evidence="2 3">
    <name type="scientific">Cellulomonas denverensis</name>
    <dbReference type="NCBI Taxonomy" id="264297"/>
    <lineage>
        <taxon>Bacteria</taxon>
        <taxon>Bacillati</taxon>
        <taxon>Actinomycetota</taxon>
        <taxon>Actinomycetes</taxon>
        <taxon>Micrococcales</taxon>
        <taxon>Cellulomonadaceae</taxon>
        <taxon>Cellulomonas</taxon>
    </lineage>
</organism>
<keyword evidence="3" id="KW-1185">Reference proteome</keyword>
<dbReference type="InterPro" id="IPR029044">
    <property type="entry name" value="Nucleotide-diphossugar_trans"/>
</dbReference>
<evidence type="ECO:0000313" key="2">
    <source>
        <dbReference type="EMBL" id="NKY22526.1"/>
    </source>
</evidence>
<name>A0A7X6QYY8_9CELL</name>